<dbReference type="EMBL" id="CP132921">
    <property type="protein sequence ID" value="WMW03819.1"/>
    <property type="molecule type" value="Genomic_DNA"/>
</dbReference>
<dbReference type="GeneID" id="32805782"/>
<gene>
    <name evidence="2" type="ORF">RAH46_15890</name>
</gene>
<sequence>MSNTHDQAMHYVYQQVLQRLFEHMNQAQRASVQLLIQRLLVVAGGHEHVGRFQLMVLHGADRRSAHLLACLRAAQLSISLRYVDTFRMRVLVARHPTLDDTTLASHERCFSALFLHDDPRVELLRTDGGQIGRFSARPSCSSEQRAASGKAWLLFGHLTGGQPEAVLGARAYLELAAGLGKALAMPGDVDALVTVVPASQRRRLLAWSRHCLRQLVEAGYSAPGNDIDALAAGLTRLGLLLADPFEAPTPRTQDGGRQGLRVVTVEDVLQHLDDSGPLDQMLGRQDALPCSAQGPAGLFDPLPLAHLHGLQAQHVGARGYREGAQAFFRSLEPAQEAWPQGQALREVAQARLFDAYGVGEDQLVCQLFCPFEARGRNLEAFVQRCHPGMRVALPYLHQALQGRPCPEPVRQWLIDTSGLDLTLLRSIYAGRPGATIQHLLQMLGRRDRWLRVMQVSGGPMAPSSGVRAVPGATARPVAPLDPRASAADGPTGPCLR</sequence>
<dbReference type="RefSeq" id="WP_011533819.1">
    <property type="nucleotide sequence ID" value="NZ_CP132921.1"/>
</dbReference>
<protein>
    <submittedName>
        <fullName evidence="2">Uncharacterized protein</fullName>
    </submittedName>
</protein>
<dbReference type="Proteomes" id="UP001183127">
    <property type="component" value="Chromosome"/>
</dbReference>
<feature type="region of interest" description="Disordered" evidence="1">
    <location>
        <begin position="461"/>
        <end position="496"/>
    </location>
</feature>
<accession>A0ABY9QKB3</accession>
<keyword evidence="3" id="KW-1185">Reference proteome</keyword>
<proteinExistence type="predicted"/>
<organism evidence="2 3">
    <name type="scientific">Pseudomonas entomophila</name>
    <dbReference type="NCBI Taxonomy" id="312306"/>
    <lineage>
        <taxon>Bacteria</taxon>
        <taxon>Pseudomonadati</taxon>
        <taxon>Pseudomonadota</taxon>
        <taxon>Gammaproteobacteria</taxon>
        <taxon>Pseudomonadales</taxon>
        <taxon>Pseudomonadaceae</taxon>
        <taxon>Pseudomonas</taxon>
    </lineage>
</organism>
<reference evidence="2 3" key="1">
    <citation type="submission" date="2023-08" db="EMBL/GenBank/DDBJ databases">
        <title>Complete Genome Sequence of Pseudomonas entomophila TVIN A01.</title>
        <authorList>
            <person name="Shelke T."/>
            <person name="Mahar N.S."/>
            <person name="Gupta I."/>
            <person name="Gupta V."/>
        </authorList>
    </citation>
    <scope>NUCLEOTIDE SEQUENCE [LARGE SCALE GENOMIC DNA]</scope>
    <source>
        <strain evidence="2 3">TVIN-A01</strain>
    </source>
</reference>
<evidence type="ECO:0000313" key="3">
    <source>
        <dbReference type="Proteomes" id="UP001183127"/>
    </source>
</evidence>
<evidence type="ECO:0000313" key="2">
    <source>
        <dbReference type="EMBL" id="WMW03819.1"/>
    </source>
</evidence>
<name>A0ABY9QKB3_9PSED</name>
<evidence type="ECO:0000256" key="1">
    <source>
        <dbReference type="SAM" id="MobiDB-lite"/>
    </source>
</evidence>